<dbReference type="AlphaFoldDB" id="A0A4R6DU02"/>
<dbReference type="Proteomes" id="UP000295129">
    <property type="component" value="Unassembled WGS sequence"/>
</dbReference>
<proteinExistence type="predicted"/>
<organism evidence="1 2">
    <name type="scientific">Azoarcus indigens</name>
    <dbReference type="NCBI Taxonomy" id="29545"/>
    <lineage>
        <taxon>Bacteria</taxon>
        <taxon>Pseudomonadati</taxon>
        <taxon>Pseudomonadota</taxon>
        <taxon>Betaproteobacteria</taxon>
        <taxon>Rhodocyclales</taxon>
        <taxon>Zoogloeaceae</taxon>
        <taxon>Azoarcus</taxon>
    </lineage>
</organism>
<dbReference type="RefSeq" id="WP_133593256.1">
    <property type="nucleotide sequence ID" value="NZ_SNVV01000014.1"/>
</dbReference>
<evidence type="ECO:0000313" key="2">
    <source>
        <dbReference type="Proteomes" id="UP000295129"/>
    </source>
</evidence>
<sequence>MGLQPEVAADLGNAIGAWLGGLALTHGLSYDDIPWVGTALAGLLFSIHPHRLECRDQDAGTLLKPAPGAAGAP</sequence>
<evidence type="ECO:0000313" key="1">
    <source>
        <dbReference type="EMBL" id="TDN48666.1"/>
    </source>
</evidence>
<gene>
    <name evidence="1" type="ORF">C7389_11453</name>
</gene>
<dbReference type="OrthoDB" id="9788453at2"/>
<protein>
    <submittedName>
        <fullName evidence="1">Uncharacterized protein</fullName>
    </submittedName>
</protein>
<keyword evidence="2" id="KW-1185">Reference proteome</keyword>
<dbReference type="EMBL" id="SNVV01000014">
    <property type="protein sequence ID" value="TDN48666.1"/>
    <property type="molecule type" value="Genomic_DNA"/>
</dbReference>
<accession>A0A4R6DU02</accession>
<reference evidence="1 2" key="1">
    <citation type="submission" date="2019-03" db="EMBL/GenBank/DDBJ databases">
        <title>Genomic Encyclopedia of Type Strains, Phase IV (KMG-IV): sequencing the most valuable type-strain genomes for metagenomic binning, comparative biology and taxonomic classification.</title>
        <authorList>
            <person name="Goeker M."/>
        </authorList>
    </citation>
    <scope>NUCLEOTIDE SEQUENCE [LARGE SCALE GENOMIC DNA]</scope>
    <source>
        <strain evidence="1 2">DSM 12121</strain>
    </source>
</reference>
<comment type="caution">
    <text evidence="1">The sequence shown here is derived from an EMBL/GenBank/DDBJ whole genome shotgun (WGS) entry which is preliminary data.</text>
</comment>
<name>A0A4R6DU02_9RHOO</name>